<evidence type="ECO:0000256" key="1">
    <source>
        <dbReference type="ARBA" id="ARBA00023015"/>
    </source>
</evidence>
<dbReference type="Pfam" id="PF08220">
    <property type="entry name" value="HTH_DeoR"/>
    <property type="match status" value="1"/>
</dbReference>
<sequence length="42" mass="4950">MLSVERHEMILEYLHKEQIVKVAELSQLLNVTEKTIRSDLIV</sequence>
<dbReference type="Gene3D" id="1.10.10.10">
    <property type="entry name" value="Winged helix-like DNA-binding domain superfamily/Winged helix DNA-binding domain"/>
    <property type="match status" value="1"/>
</dbReference>
<dbReference type="Proteomes" id="UP000276770">
    <property type="component" value="Unassembled WGS sequence"/>
</dbReference>
<gene>
    <name evidence="4" type="ORF">D9X91_07475</name>
</gene>
<evidence type="ECO:0000256" key="2">
    <source>
        <dbReference type="ARBA" id="ARBA00023163"/>
    </source>
</evidence>
<dbReference type="SUPFAM" id="SSF46785">
    <property type="entry name" value="Winged helix' DNA-binding domain"/>
    <property type="match status" value="1"/>
</dbReference>
<keyword evidence="5" id="KW-1185">Reference proteome</keyword>
<comment type="caution">
    <text evidence="4">The sequence shown here is derived from an EMBL/GenBank/DDBJ whole genome shotgun (WGS) entry which is preliminary data.</text>
</comment>
<keyword evidence="2" id="KW-0804">Transcription</keyword>
<evidence type="ECO:0000259" key="3">
    <source>
        <dbReference type="PROSITE" id="PS51000"/>
    </source>
</evidence>
<dbReference type="RefSeq" id="WP_121679978.1">
    <property type="nucleotide sequence ID" value="NZ_RCVZ01000004.1"/>
</dbReference>
<protein>
    <submittedName>
        <fullName evidence="4">DeoR family transcriptional regulator</fullName>
    </submittedName>
</protein>
<dbReference type="EMBL" id="RCVZ01000004">
    <property type="protein sequence ID" value="RLQ96126.1"/>
    <property type="molecule type" value="Genomic_DNA"/>
</dbReference>
<dbReference type="AlphaFoldDB" id="A0A3L7JZH0"/>
<reference evidence="4 5" key="1">
    <citation type="submission" date="2018-10" db="EMBL/GenBank/DDBJ databases">
        <title>Falsibacillus sp. genome draft.</title>
        <authorList>
            <person name="Shi S."/>
        </authorList>
    </citation>
    <scope>NUCLEOTIDE SEQUENCE [LARGE SCALE GENOMIC DNA]</scope>
    <source>
        <strain evidence="4 5">GY 10110</strain>
    </source>
</reference>
<dbReference type="InterPro" id="IPR001034">
    <property type="entry name" value="DeoR_HTH"/>
</dbReference>
<organism evidence="4 5">
    <name type="scientific">Falsibacillus albus</name>
    <dbReference type="NCBI Taxonomy" id="2478915"/>
    <lineage>
        <taxon>Bacteria</taxon>
        <taxon>Bacillati</taxon>
        <taxon>Bacillota</taxon>
        <taxon>Bacilli</taxon>
        <taxon>Bacillales</taxon>
        <taxon>Bacillaceae</taxon>
        <taxon>Falsibacillus</taxon>
    </lineage>
</organism>
<proteinExistence type="predicted"/>
<evidence type="ECO:0000313" key="4">
    <source>
        <dbReference type="EMBL" id="RLQ96126.1"/>
    </source>
</evidence>
<feature type="domain" description="HTH deoR-type" evidence="3">
    <location>
        <begin position="3"/>
        <end position="42"/>
    </location>
</feature>
<keyword evidence="1" id="KW-0805">Transcription regulation</keyword>
<dbReference type="PROSITE" id="PS51000">
    <property type="entry name" value="HTH_DEOR_2"/>
    <property type="match status" value="1"/>
</dbReference>
<dbReference type="InterPro" id="IPR036390">
    <property type="entry name" value="WH_DNA-bd_sf"/>
</dbReference>
<dbReference type="GO" id="GO:0003700">
    <property type="term" value="F:DNA-binding transcription factor activity"/>
    <property type="evidence" value="ECO:0007669"/>
    <property type="project" value="InterPro"/>
</dbReference>
<dbReference type="InterPro" id="IPR036388">
    <property type="entry name" value="WH-like_DNA-bd_sf"/>
</dbReference>
<accession>A0A3L7JZH0</accession>
<evidence type="ECO:0000313" key="5">
    <source>
        <dbReference type="Proteomes" id="UP000276770"/>
    </source>
</evidence>
<dbReference type="OrthoDB" id="9797223at2"/>
<name>A0A3L7JZH0_9BACI</name>